<dbReference type="InterPro" id="IPR044666">
    <property type="entry name" value="Cyclophilin_A-like"/>
</dbReference>
<comment type="similarity">
    <text evidence="2 5">Belongs to the cyclophilin-type PPIase family.</text>
</comment>
<organism evidence="7 8">
    <name type="scientific">Candidatus Portnoybacteria bacterium CG06_land_8_20_14_3_00_39_12</name>
    <dbReference type="NCBI Taxonomy" id="1974809"/>
    <lineage>
        <taxon>Bacteria</taxon>
        <taxon>Candidatus Portnoyibacteriota</taxon>
    </lineage>
</organism>
<evidence type="ECO:0000256" key="1">
    <source>
        <dbReference type="ARBA" id="ARBA00002388"/>
    </source>
</evidence>
<dbReference type="GO" id="GO:0003755">
    <property type="term" value="F:peptidyl-prolyl cis-trans isomerase activity"/>
    <property type="evidence" value="ECO:0007669"/>
    <property type="project" value="UniProtKB-UniRule"/>
</dbReference>
<dbReference type="Proteomes" id="UP000228775">
    <property type="component" value="Unassembled WGS sequence"/>
</dbReference>
<dbReference type="PANTHER" id="PTHR45625">
    <property type="entry name" value="PEPTIDYL-PROLYL CIS-TRANS ISOMERASE-RELATED"/>
    <property type="match status" value="1"/>
</dbReference>
<gene>
    <name evidence="7" type="ORF">COS76_01930</name>
</gene>
<dbReference type="AlphaFoldDB" id="A0A2M7AXC1"/>
<dbReference type="Pfam" id="PF00160">
    <property type="entry name" value="Pro_isomerase"/>
    <property type="match status" value="1"/>
</dbReference>
<keyword evidence="4 5" id="KW-0413">Isomerase</keyword>
<accession>A0A2M7AXC1</accession>
<comment type="catalytic activity">
    <reaction evidence="5">
        <text>[protein]-peptidylproline (omega=180) = [protein]-peptidylproline (omega=0)</text>
        <dbReference type="Rhea" id="RHEA:16237"/>
        <dbReference type="Rhea" id="RHEA-COMP:10747"/>
        <dbReference type="Rhea" id="RHEA-COMP:10748"/>
        <dbReference type="ChEBI" id="CHEBI:83833"/>
        <dbReference type="ChEBI" id="CHEBI:83834"/>
        <dbReference type="EC" id="5.2.1.8"/>
    </reaction>
</comment>
<comment type="function">
    <text evidence="1 5">PPIases accelerate the folding of proteins. It catalyzes the cis-trans isomerization of proline imidic peptide bonds in oligopeptides.</text>
</comment>
<dbReference type="PRINTS" id="PR00153">
    <property type="entry name" value="CSAPPISMRASE"/>
</dbReference>
<dbReference type="CDD" id="cd00317">
    <property type="entry name" value="cyclophilin"/>
    <property type="match status" value="1"/>
</dbReference>
<proteinExistence type="inferred from homology"/>
<dbReference type="Gene3D" id="2.40.100.10">
    <property type="entry name" value="Cyclophilin-like"/>
    <property type="match status" value="1"/>
</dbReference>
<dbReference type="PANTHER" id="PTHR45625:SF4">
    <property type="entry name" value="PEPTIDYLPROLYL ISOMERASE DOMAIN AND WD REPEAT-CONTAINING PROTEIN 1"/>
    <property type="match status" value="1"/>
</dbReference>
<sequence>MQYTQYPPMTIDQNKQYFATLKTSMGDIKIELFVEEAPLAVNNFVFLSREGFYNGLTFHRVIKDFMIQGGDPLGNGTGGAGYQFNDEPNDKKLIRGSLAMANSGANTNSSQFFIVTTESTPWLDGKHTNFGMVDAGMQEVMDISEVATGQGDVPVSPIIINSITIEEQ</sequence>
<dbReference type="InterPro" id="IPR002130">
    <property type="entry name" value="Cyclophilin-type_PPIase_dom"/>
</dbReference>
<dbReference type="PROSITE" id="PS50072">
    <property type="entry name" value="CSA_PPIASE_2"/>
    <property type="match status" value="1"/>
</dbReference>
<dbReference type="GO" id="GO:0006457">
    <property type="term" value="P:protein folding"/>
    <property type="evidence" value="ECO:0007669"/>
    <property type="project" value="InterPro"/>
</dbReference>
<evidence type="ECO:0000313" key="7">
    <source>
        <dbReference type="EMBL" id="PIU75226.1"/>
    </source>
</evidence>
<protein>
    <recommendedName>
        <fullName evidence="5">Peptidyl-prolyl cis-trans isomerase</fullName>
        <shortName evidence="5">PPIase</shortName>
        <ecNumber evidence="5">5.2.1.8</ecNumber>
    </recommendedName>
</protein>
<dbReference type="EMBL" id="PEVY01000041">
    <property type="protein sequence ID" value="PIU75226.1"/>
    <property type="molecule type" value="Genomic_DNA"/>
</dbReference>
<dbReference type="InterPro" id="IPR029000">
    <property type="entry name" value="Cyclophilin-like_dom_sf"/>
</dbReference>
<comment type="caution">
    <text evidence="7">The sequence shown here is derived from an EMBL/GenBank/DDBJ whole genome shotgun (WGS) entry which is preliminary data.</text>
</comment>
<dbReference type="PROSITE" id="PS00170">
    <property type="entry name" value="CSA_PPIASE_1"/>
    <property type="match status" value="1"/>
</dbReference>
<dbReference type="SUPFAM" id="SSF50891">
    <property type="entry name" value="Cyclophilin-like"/>
    <property type="match status" value="1"/>
</dbReference>
<evidence type="ECO:0000256" key="5">
    <source>
        <dbReference type="RuleBase" id="RU363019"/>
    </source>
</evidence>
<evidence type="ECO:0000259" key="6">
    <source>
        <dbReference type="PROSITE" id="PS50072"/>
    </source>
</evidence>
<evidence type="ECO:0000313" key="8">
    <source>
        <dbReference type="Proteomes" id="UP000228775"/>
    </source>
</evidence>
<reference evidence="8" key="1">
    <citation type="submission" date="2017-09" db="EMBL/GenBank/DDBJ databases">
        <title>Depth-based differentiation of microbial function through sediment-hosted aquifers and enrichment of novel symbionts in the deep terrestrial subsurface.</title>
        <authorList>
            <person name="Probst A.J."/>
            <person name="Ladd B."/>
            <person name="Jarett J.K."/>
            <person name="Geller-Mcgrath D.E."/>
            <person name="Sieber C.M.K."/>
            <person name="Emerson J.B."/>
            <person name="Anantharaman K."/>
            <person name="Thomas B.C."/>
            <person name="Malmstrom R."/>
            <person name="Stieglmeier M."/>
            <person name="Klingl A."/>
            <person name="Woyke T."/>
            <person name="Ryan C.M."/>
            <person name="Banfield J.F."/>
        </authorList>
    </citation>
    <scope>NUCLEOTIDE SEQUENCE [LARGE SCALE GENOMIC DNA]</scope>
</reference>
<evidence type="ECO:0000256" key="2">
    <source>
        <dbReference type="ARBA" id="ARBA00007365"/>
    </source>
</evidence>
<dbReference type="PIRSF" id="PIRSF001467">
    <property type="entry name" value="Peptidylpro_ismrse"/>
    <property type="match status" value="1"/>
</dbReference>
<dbReference type="EC" id="5.2.1.8" evidence="5"/>
<dbReference type="InterPro" id="IPR020892">
    <property type="entry name" value="Cyclophilin-type_PPIase_CS"/>
</dbReference>
<keyword evidence="3 5" id="KW-0697">Rotamase</keyword>
<dbReference type="InterPro" id="IPR024936">
    <property type="entry name" value="Cyclophilin-type_PPIase"/>
</dbReference>
<feature type="domain" description="PPIase cyclophilin-type" evidence="6">
    <location>
        <begin position="23"/>
        <end position="165"/>
    </location>
</feature>
<name>A0A2M7AXC1_9BACT</name>
<evidence type="ECO:0000256" key="3">
    <source>
        <dbReference type="ARBA" id="ARBA00023110"/>
    </source>
</evidence>
<evidence type="ECO:0000256" key="4">
    <source>
        <dbReference type="ARBA" id="ARBA00023235"/>
    </source>
</evidence>